<dbReference type="AlphaFoldDB" id="A0A2A2SDP2"/>
<evidence type="ECO:0000256" key="1">
    <source>
        <dbReference type="SAM" id="MobiDB-lite"/>
    </source>
</evidence>
<organism evidence="2 3">
    <name type="scientific">Sphingomonas lenta</name>
    <dbReference type="NCBI Taxonomy" id="1141887"/>
    <lineage>
        <taxon>Bacteria</taxon>
        <taxon>Pseudomonadati</taxon>
        <taxon>Pseudomonadota</taxon>
        <taxon>Alphaproteobacteria</taxon>
        <taxon>Sphingomonadales</taxon>
        <taxon>Sphingomonadaceae</taxon>
        <taxon>Sphingomonas</taxon>
    </lineage>
</organism>
<evidence type="ECO:0000313" key="3">
    <source>
        <dbReference type="Proteomes" id="UP000218151"/>
    </source>
</evidence>
<proteinExistence type="predicted"/>
<keyword evidence="3" id="KW-1185">Reference proteome</keyword>
<feature type="region of interest" description="Disordered" evidence="1">
    <location>
        <begin position="130"/>
        <end position="149"/>
    </location>
</feature>
<feature type="compositionally biased region" description="Low complexity" evidence="1">
    <location>
        <begin position="70"/>
        <end position="82"/>
    </location>
</feature>
<feature type="compositionally biased region" description="Basic and acidic residues" evidence="1">
    <location>
        <begin position="24"/>
        <end position="34"/>
    </location>
</feature>
<evidence type="ECO:0000313" key="2">
    <source>
        <dbReference type="EMBL" id="PAX07333.1"/>
    </source>
</evidence>
<reference evidence="3" key="1">
    <citation type="submission" date="2017-09" db="EMBL/GenBank/DDBJ databases">
        <authorList>
            <person name="Feng G."/>
            <person name="Zhu H."/>
        </authorList>
    </citation>
    <scope>NUCLEOTIDE SEQUENCE [LARGE SCALE GENOMIC DNA]</scope>
    <source>
        <strain evidence="3">1PNM-20</strain>
    </source>
</reference>
<feature type="region of interest" description="Disordered" evidence="1">
    <location>
        <begin position="19"/>
        <end position="92"/>
    </location>
</feature>
<dbReference type="RefSeq" id="WP_095999156.1">
    <property type="nucleotide sequence ID" value="NZ_NSLI01000004.1"/>
</dbReference>
<name>A0A2A2SDP2_9SPHN</name>
<accession>A0A2A2SDP2</accession>
<dbReference type="EMBL" id="NSLI01000004">
    <property type="protein sequence ID" value="PAX07333.1"/>
    <property type="molecule type" value="Genomic_DNA"/>
</dbReference>
<sequence>MSTVSGTSGSTSVWQTLVNAYNAKKAEEDKKKEPTPPAPPPSNEPAPQPQPQPSGGPSGSEPPTSPPAEPTTGPTAPSEPSPLQQLVTGVGTATESVIRNRAVQRAAASVVGEVRDYFDPVFAARGQAAVRAGSTADDGTATRVPSVEAKTEEVRAEAATAKRPTAAEIVAGSAYVQAAMSAGQQGQLSLLKA</sequence>
<feature type="compositionally biased region" description="Pro residues" evidence="1">
    <location>
        <begin position="35"/>
        <end position="54"/>
    </location>
</feature>
<dbReference type="Proteomes" id="UP000218151">
    <property type="component" value="Unassembled WGS sequence"/>
</dbReference>
<comment type="caution">
    <text evidence="2">The sequence shown here is derived from an EMBL/GenBank/DDBJ whole genome shotgun (WGS) entry which is preliminary data.</text>
</comment>
<gene>
    <name evidence="2" type="ORF">CKY28_15065</name>
</gene>
<protein>
    <submittedName>
        <fullName evidence="2">Uncharacterized protein</fullName>
    </submittedName>
</protein>
<feature type="compositionally biased region" description="Polar residues" evidence="1">
    <location>
        <begin position="83"/>
        <end position="92"/>
    </location>
</feature>